<evidence type="ECO:0000256" key="6">
    <source>
        <dbReference type="RuleBase" id="RU000682"/>
    </source>
</evidence>
<dbReference type="RefSeq" id="XP_006876600.1">
    <property type="nucleotide sequence ID" value="XM_006876538.1"/>
</dbReference>
<organism evidence="9 10">
    <name type="scientific">Chrysochloris asiatica</name>
    <name type="common">Cape golden mole</name>
    <dbReference type="NCBI Taxonomy" id="185453"/>
    <lineage>
        <taxon>Eukaryota</taxon>
        <taxon>Metazoa</taxon>
        <taxon>Chordata</taxon>
        <taxon>Craniata</taxon>
        <taxon>Vertebrata</taxon>
        <taxon>Euteleostomi</taxon>
        <taxon>Mammalia</taxon>
        <taxon>Eutheria</taxon>
        <taxon>Afrotheria</taxon>
        <taxon>Chrysochloridae</taxon>
        <taxon>Chrysochlorinae</taxon>
        <taxon>Chrysochloris</taxon>
    </lineage>
</organism>
<dbReference type="InterPro" id="IPR001356">
    <property type="entry name" value="HD"/>
</dbReference>
<comment type="subcellular location">
    <subcellularLocation>
        <location evidence="1 5 6">Nucleus</location>
    </subcellularLocation>
</comment>
<reference evidence="10" key="1">
    <citation type="submission" date="2025-08" db="UniProtKB">
        <authorList>
            <consortium name="RefSeq"/>
        </authorList>
    </citation>
    <scope>IDENTIFICATION</scope>
    <source>
        <tissue evidence="10">Spleen</tissue>
    </source>
</reference>
<name>A0A9B0X358_CHRAS</name>
<accession>A0A9B0X358</accession>
<evidence type="ECO:0000256" key="7">
    <source>
        <dbReference type="SAM" id="MobiDB-lite"/>
    </source>
</evidence>
<evidence type="ECO:0000256" key="1">
    <source>
        <dbReference type="ARBA" id="ARBA00004123"/>
    </source>
</evidence>
<dbReference type="CDD" id="cd00086">
    <property type="entry name" value="homeodomain"/>
    <property type="match status" value="1"/>
</dbReference>
<dbReference type="CTD" id="80712"/>
<evidence type="ECO:0000256" key="4">
    <source>
        <dbReference type="ARBA" id="ARBA00023242"/>
    </source>
</evidence>
<gene>
    <name evidence="10" type="primary">ESX1</name>
</gene>
<dbReference type="PROSITE" id="PS50071">
    <property type="entry name" value="HOMEOBOX_2"/>
    <property type="match status" value="1"/>
</dbReference>
<dbReference type="SMART" id="SM00389">
    <property type="entry name" value="HOX"/>
    <property type="match status" value="1"/>
</dbReference>
<protein>
    <submittedName>
        <fullName evidence="10">Homeobox protein ESX1</fullName>
    </submittedName>
</protein>
<dbReference type="Pfam" id="PF00046">
    <property type="entry name" value="Homeodomain"/>
    <property type="match status" value="1"/>
</dbReference>
<evidence type="ECO:0000259" key="8">
    <source>
        <dbReference type="PROSITE" id="PS50071"/>
    </source>
</evidence>
<keyword evidence="9" id="KW-1185">Reference proteome</keyword>
<dbReference type="GeneID" id="102841705"/>
<dbReference type="AlphaFoldDB" id="A0A9B0X358"/>
<feature type="domain" description="Homeobox" evidence="8">
    <location>
        <begin position="102"/>
        <end position="164"/>
    </location>
</feature>
<dbReference type="PANTHER" id="PTHR24329">
    <property type="entry name" value="HOMEOBOX PROTEIN ARISTALESS"/>
    <property type="match status" value="1"/>
</dbReference>
<evidence type="ECO:0000256" key="3">
    <source>
        <dbReference type="ARBA" id="ARBA00023155"/>
    </source>
</evidence>
<dbReference type="InterPro" id="IPR009057">
    <property type="entry name" value="Homeodomain-like_sf"/>
</dbReference>
<evidence type="ECO:0000313" key="9">
    <source>
        <dbReference type="Proteomes" id="UP000504623"/>
    </source>
</evidence>
<dbReference type="GO" id="GO:0000977">
    <property type="term" value="F:RNA polymerase II transcription regulatory region sequence-specific DNA binding"/>
    <property type="evidence" value="ECO:0007669"/>
    <property type="project" value="TreeGrafter"/>
</dbReference>
<dbReference type="Gene3D" id="1.10.10.60">
    <property type="entry name" value="Homeodomain-like"/>
    <property type="match status" value="1"/>
</dbReference>
<evidence type="ECO:0000313" key="10">
    <source>
        <dbReference type="RefSeq" id="XP_006876600.1"/>
    </source>
</evidence>
<keyword evidence="2 5" id="KW-0238">DNA-binding</keyword>
<dbReference type="GO" id="GO:0000981">
    <property type="term" value="F:DNA-binding transcription factor activity, RNA polymerase II-specific"/>
    <property type="evidence" value="ECO:0007669"/>
    <property type="project" value="InterPro"/>
</dbReference>
<keyword evidence="3 5" id="KW-0371">Homeobox</keyword>
<feature type="DNA-binding region" description="Homeobox" evidence="5">
    <location>
        <begin position="104"/>
        <end position="165"/>
    </location>
</feature>
<dbReference type="InterPro" id="IPR017970">
    <property type="entry name" value="Homeobox_CS"/>
</dbReference>
<feature type="region of interest" description="Disordered" evidence="7">
    <location>
        <begin position="1"/>
        <end position="27"/>
    </location>
</feature>
<dbReference type="OrthoDB" id="6159439at2759"/>
<dbReference type="PANTHER" id="PTHR24329:SF545">
    <property type="entry name" value="HOMEOBOX PROTEIN ESX1"/>
    <property type="match status" value="1"/>
</dbReference>
<dbReference type="SUPFAM" id="SSF46689">
    <property type="entry name" value="Homeodomain-like"/>
    <property type="match status" value="1"/>
</dbReference>
<evidence type="ECO:0000256" key="5">
    <source>
        <dbReference type="PROSITE-ProRule" id="PRU00108"/>
    </source>
</evidence>
<dbReference type="Proteomes" id="UP000504623">
    <property type="component" value="Unplaced"/>
</dbReference>
<dbReference type="PROSITE" id="PS00027">
    <property type="entry name" value="HOMEOBOX_1"/>
    <property type="match status" value="1"/>
</dbReference>
<dbReference type="GO" id="GO:0005634">
    <property type="term" value="C:nucleus"/>
    <property type="evidence" value="ECO:0007669"/>
    <property type="project" value="UniProtKB-SubCell"/>
</dbReference>
<sequence length="278" mass="31265">MEPQPNYGHYDANYRDMGLGPYREEPDDVSRTLSRLTLAERDEFARPYPVLGAAAAGGDGYAGAQIYGIQNNDCQGGYFQEPRQPQEAAGLLAEPRPQNGEREHRRYRTSYTAEQLRKLEKVFESTPYPDVHASGRMAIAKHLDINETKVQVWFQNRRAKWRRHQRALTLQHSMALHPLSMGVTFDRPYMEPTWRAVPLVPQPPRLPMPSGPLEPPMPFRPPVPLMLPIPFRPPISLGPPVLHEIPMQAMQAAPPLGLAPVDMGWAPVSNSHSPGSIF</sequence>
<proteinExistence type="predicted"/>
<evidence type="ECO:0000256" key="2">
    <source>
        <dbReference type="ARBA" id="ARBA00023125"/>
    </source>
</evidence>
<keyword evidence="4 5" id="KW-0539">Nucleus</keyword>
<dbReference type="InterPro" id="IPR050649">
    <property type="entry name" value="Paired_Homeobox_TFs"/>
</dbReference>